<dbReference type="EMBL" id="BGZK01001254">
    <property type="protein sequence ID" value="GBP75609.1"/>
    <property type="molecule type" value="Genomic_DNA"/>
</dbReference>
<sequence length="91" mass="10304">MAFYVTRAAGFATSCIFIKTTAPIEGLYIPTCNEAGREREPYCKILSTVTWYGAHLHEAAMHSRLQRPLSGARRPPRVTEGWRRAIPRNAR</sequence>
<name>A0A4C1YLU3_EUMVA</name>
<organism evidence="2 3">
    <name type="scientific">Eumeta variegata</name>
    <name type="common">Bagworm moth</name>
    <name type="synonym">Eumeta japonica</name>
    <dbReference type="NCBI Taxonomy" id="151549"/>
    <lineage>
        <taxon>Eukaryota</taxon>
        <taxon>Metazoa</taxon>
        <taxon>Ecdysozoa</taxon>
        <taxon>Arthropoda</taxon>
        <taxon>Hexapoda</taxon>
        <taxon>Insecta</taxon>
        <taxon>Pterygota</taxon>
        <taxon>Neoptera</taxon>
        <taxon>Endopterygota</taxon>
        <taxon>Lepidoptera</taxon>
        <taxon>Glossata</taxon>
        <taxon>Ditrysia</taxon>
        <taxon>Tineoidea</taxon>
        <taxon>Psychidae</taxon>
        <taxon>Oiketicinae</taxon>
        <taxon>Eumeta</taxon>
    </lineage>
</organism>
<dbReference type="AlphaFoldDB" id="A0A4C1YLU3"/>
<accession>A0A4C1YLU3</accession>
<evidence type="ECO:0000313" key="2">
    <source>
        <dbReference type="EMBL" id="GBP75609.1"/>
    </source>
</evidence>
<reference evidence="2 3" key="1">
    <citation type="journal article" date="2019" name="Commun. Biol.">
        <title>The bagworm genome reveals a unique fibroin gene that provides high tensile strength.</title>
        <authorList>
            <person name="Kono N."/>
            <person name="Nakamura H."/>
            <person name="Ohtoshi R."/>
            <person name="Tomita M."/>
            <person name="Numata K."/>
            <person name="Arakawa K."/>
        </authorList>
    </citation>
    <scope>NUCLEOTIDE SEQUENCE [LARGE SCALE GENOMIC DNA]</scope>
</reference>
<gene>
    <name evidence="2" type="ORF">EVAR_43515_1</name>
</gene>
<comment type="caution">
    <text evidence="2">The sequence shown here is derived from an EMBL/GenBank/DDBJ whole genome shotgun (WGS) entry which is preliminary data.</text>
</comment>
<protein>
    <submittedName>
        <fullName evidence="2">Uncharacterized protein</fullName>
    </submittedName>
</protein>
<feature type="region of interest" description="Disordered" evidence="1">
    <location>
        <begin position="65"/>
        <end position="91"/>
    </location>
</feature>
<keyword evidence="3" id="KW-1185">Reference proteome</keyword>
<evidence type="ECO:0000256" key="1">
    <source>
        <dbReference type="SAM" id="MobiDB-lite"/>
    </source>
</evidence>
<evidence type="ECO:0000313" key="3">
    <source>
        <dbReference type="Proteomes" id="UP000299102"/>
    </source>
</evidence>
<proteinExistence type="predicted"/>
<dbReference type="Proteomes" id="UP000299102">
    <property type="component" value="Unassembled WGS sequence"/>
</dbReference>